<evidence type="ECO:0000313" key="5">
    <source>
        <dbReference type="Proteomes" id="UP000005856"/>
    </source>
</evidence>
<dbReference type="PANTHER" id="PTHR30543">
    <property type="entry name" value="CHROMATE REDUCTASE"/>
    <property type="match status" value="1"/>
</dbReference>
<dbReference type="RefSeq" id="WP_007152215.1">
    <property type="nucleotide sequence ID" value="NZ_ABCP01000002.1"/>
</dbReference>
<dbReference type="Proteomes" id="UP000005856">
    <property type="component" value="Unassembled WGS sequence"/>
</dbReference>
<keyword evidence="2" id="KW-0285">Flavoprotein</keyword>
<name>A6EW14_9GAMM</name>
<reference evidence="4 5" key="1">
    <citation type="submission" date="2007-06" db="EMBL/GenBank/DDBJ databases">
        <authorList>
            <person name="Green D."/>
            <person name="Ferriera S."/>
            <person name="Johnson J."/>
            <person name="Kravitz S."/>
            <person name="Beeson K."/>
            <person name="Sutton G."/>
            <person name="Rogers Y.-H."/>
            <person name="Friedman R."/>
            <person name="Frazier M."/>
            <person name="Venter J.C."/>
        </authorList>
    </citation>
    <scope>NUCLEOTIDE SEQUENCE [LARGE SCALE GENOMIC DNA]</scope>
    <source>
        <strain evidence="4 5">DG893</strain>
    </source>
</reference>
<protein>
    <recommendedName>
        <fullName evidence="3">NADPH-dependent FMN reductase-like domain-containing protein</fullName>
    </recommendedName>
</protein>
<comment type="cofactor">
    <cofactor evidence="1">
        <name>FMN</name>
        <dbReference type="ChEBI" id="CHEBI:58210"/>
    </cofactor>
</comment>
<comment type="caution">
    <text evidence="4">The sequence shown here is derived from an EMBL/GenBank/DDBJ whole genome shotgun (WGS) entry which is preliminary data.</text>
</comment>
<proteinExistence type="predicted"/>
<dbReference type="eggNOG" id="COG0431">
    <property type="taxonomic scope" value="Bacteria"/>
</dbReference>
<gene>
    <name evidence="4" type="ORF">MDG893_07385</name>
</gene>
<sequence>MTLKLQTIICSTRPGRVGPSIAKWFNEFANADGRFESELVDLAEFELPIYNEPNHPRLQKYEHDHTKAWSKSVDAADAYVYVIPEYNYCPPPSFTNALDYVYTEWNYKPCGFVSYGGVSGGLRSAQLAKQLVTTLKMMPMMEGVMVQMPWNLLDENKVFQASEHHEGSGKAMLEELEKWARALQSIRGKG</sequence>
<dbReference type="Gene3D" id="3.40.50.360">
    <property type="match status" value="1"/>
</dbReference>
<evidence type="ECO:0000256" key="1">
    <source>
        <dbReference type="ARBA" id="ARBA00001917"/>
    </source>
</evidence>
<evidence type="ECO:0000259" key="3">
    <source>
        <dbReference type="Pfam" id="PF03358"/>
    </source>
</evidence>
<evidence type="ECO:0000256" key="2">
    <source>
        <dbReference type="ARBA" id="ARBA00022643"/>
    </source>
</evidence>
<accession>A6EW14</accession>
<dbReference type="GO" id="GO:0005829">
    <property type="term" value="C:cytosol"/>
    <property type="evidence" value="ECO:0007669"/>
    <property type="project" value="TreeGrafter"/>
</dbReference>
<dbReference type="AlphaFoldDB" id="A6EW14"/>
<dbReference type="GO" id="GO:0010181">
    <property type="term" value="F:FMN binding"/>
    <property type="evidence" value="ECO:0007669"/>
    <property type="project" value="TreeGrafter"/>
</dbReference>
<feature type="domain" description="NADPH-dependent FMN reductase-like" evidence="3">
    <location>
        <begin position="4"/>
        <end position="146"/>
    </location>
</feature>
<dbReference type="STRING" id="443152.MDG893_07385"/>
<keyword evidence="5" id="KW-1185">Reference proteome</keyword>
<dbReference type="OrthoDB" id="9812295at2"/>
<dbReference type="PANTHER" id="PTHR30543:SF21">
    <property type="entry name" value="NAD(P)H-DEPENDENT FMN REDUCTASE LOT6"/>
    <property type="match status" value="1"/>
</dbReference>
<dbReference type="Pfam" id="PF03358">
    <property type="entry name" value="FMN_red"/>
    <property type="match status" value="1"/>
</dbReference>
<dbReference type="GO" id="GO:0016655">
    <property type="term" value="F:oxidoreductase activity, acting on NAD(P)H, quinone or similar compound as acceptor"/>
    <property type="evidence" value="ECO:0007669"/>
    <property type="project" value="UniProtKB-ARBA"/>
</dbReference>
<dbReference type="InterPro" id="IPR050712">
    <property type="entry name" value="NAD(P)H-dep_reductase"/>
</dbReference>
<dbReference type="InterPro" id="IPR029039">
    <property type="entry name" value="Flavoprotein-like_sf"/>
</dbReference>
<dbReference type="EMBL" id="ABCP01000002">
    <property type="protein sequence ID" value="EDM49201.1"/>
    <property type="molecule type" value="Genomic_DNA"/>
</dbReference>
<dbReference type="SUPFAM" id="SSF52218">
    <property type="entry name" value="Flavoproteins"/>
    <property type="match status" value="1"/>
</dbReference>
<organism evidence="4 5">
    <name type="scientific">Marinobacter algicola DG893</name>
    <dbReference type="NCBI Taxonomy" id="443152"/>
    <lineage>
        <taxon>Bacteria</taxon>
        <taxon>Pseudomonadati</taxon>
        <taxon>Pseudomonadota</taxon>
        <taxon>Gammaproteobacteria</taxon>
        <taxon>Pseudomonadales</taxon>
        <taxon>Marinobacteraceae</taxon>
        <taxon>Marinobacter</taxon>
    </lineage>
</organism>
<evidence type="ECO:0000313" key="4">
    <source>
        <dbReference type="EMBL" id="EDM49201.1"/>
    </source>
</evidence>
<dbReference type="InterPro" id="IPR005025">
    <property type="entry name" value="FMN_Rdtase-like_dom"/>
</dbReference>
<keyword evidence="2" id="KW-0288">FMN</keyword>